<dbReference type="STRING" id="755732.Fluta_3339"/>
<proteinExistence type="predicted"/>
<organism evidence="1 2">
    <name type="scientific">Fluviicola taffensis (strain DSM 16823 / NCIMB 13979 / RW262)</name>
    <dbReference type="NCBI Taxonomy" id="755732"/>
    <lineage>
        <taxon>Bacteria</taxon>
        <taxon>Pseudomonadati</taxon>
        <taxon>Bacteroidota</taxon>
        <taxon>Flavobacteriia</taxon>
        <taxon>Flavobacteriales</taxon>
        <taxon>Crocinitomicaceae</taxon>
        <taxon>Fluviicola</taxon>
    </lineage>
</organism>
<dbReference type="EMBL" id="CP002542">
    <property type="protein sequence ID" value="AEA45311.1"/>
    <property type="molecule type" value="Genomic_DNA"/>
</dbReference>
<reference evidence="2" key="2">
    <citation type="submission" date="2011-02" db="EMBL/GenBank/DDBJ databases">
        <title>The complete genome of Fluviicola taffensis DSM 16823.</title>
        <authorList>
            <consortium name="US DOE Joint Genome Institute (JGI-PGF)"/>
            <person name="Lucas S."/>
            <person name="Copeland A."/>
            <person name="Lapidus A."/>
            <person name="Bruce D."/>
            <person name="Goodwin L."/>
            <person name="Pitluck S."/>
            <person name="Kyrpides N."/>
            <person name="Mavromatis K."/>
            <person name="Ivanova N."/>
            <person name="Mikhailova N."/>
            <person name="Pagani I."/>
            <person name="Chertkov O."/>
            <person name="Detter J.C."/>
            <person name="Han C."/>
            <person name="Tapia R."/>
            <person name="Land M."/>
            <person name="Hauser L."/>
            <person name="Markowitz V."/>
            <person name="Cheng J.-F."/>
            <person name="Hugenholtz P."/>
            <person name="Woyke T."/>
            <person name="Wu D."/>
            <person name="Tindall B."/>
            <person name="Pomrenke H.G."/>
            <person name="Brambilla E."/>
            <person name="Klenk H.-P."/>
            <person name="Eisen J.A."/>
        </authorList>
    </citation>
    <scope>NUCLEOTIDE SEQUENCE [LARGE SCALE GENOMIC DNA]</scope>
    <source>
        <strain evidence="2">DSM 16823 / RW262 / RW262</strain>
    </source>
</reference>
<keyword evidence="2" id="KW-1185">Reference proteome</keyword>
<dbReference type="RefSeq" id="WP_013688078.1">
    <property type="nucleotide sequence ID" value="NC_015321.1"/>
</dbReference>
<dbReference type="KEGG" id="fte:Fluta_3339"/>
<dbReference type="OrthoDB" id="1467629at2"/>
<dbReference type="Proteomes" id="UP000007463">
    <property type="component" value="Chromosome"/>
</dbReference>
<accession>F2IAY7</accession>
<dbReference type="PROSITE" id="PS51257">
    <property type="entry name" value="PROKAR_LIPOPROTEIN"/>
    <property type="match status" value="1"/>
</dbReference>
<evidence type="ECO:0008006" key="3">
    <source>
        <dbReference type="Google" id="ProtNLM"/>
    </source>
</evidence>
<evidence type="ECO:0000313" key="2">
    <source>
        <dbReference type="Proteomes" id="UP000007463"/>
    </source>
</evidence>
<gene>
    <name evidence="1" type="ordered locus">Fluta_3339</name>
</gene>
<name>F2IAY7_FLUTR</name>
<dbReference type="AlphaFoldDB" id="F2IAY7"/>
<protein>
    <recommendedName>
        <fullName evidence="3">Lipoprotein</fullName>
    </recommendedName>
</protein>
<reference evidence="1 2" key="1">
    <citation type="journal article" date="2011" name="Stand. Genomic Sci.">
        <title>Complete genome sequence of the gliding freshwater bacterium Fluviicola taffensis type strain (RW262).</title>
        <authorList>
            <person name="Woyke T."/>
            <person name="Chertkov O."/>
            <person name="Lapidus A."/>
            <person name="Nolan M."/>
            <person name="Lucas S."/>
            <person name="Del Rio T.G."/>
            <person name="Tice H."/>
            <person name="Cheng J.F."/>
            <person name="Tapia R."/>
            <person name="Han C."/>
            <person name="Goodwin L."/>
            <person name="Pitluck S."/>
            <person name="Liolios K."/>
            <person name="Pagani I."/>
            <person name="Ivanova N."/>
            <person name="Huntemann M."/>
            <person name="Mavromatis K."/>
            <person name="Mikhailova N."/>
            <person name="Pati A."/>
            <person name="Chen A."/>
            <person name="Palaniappan K."/>
            <person name="Land M."/>
            <person name="Hauser L."/>
            <person name="Brambilla E.M."/>
            <person name="Rohde M."/>
            <person name="Mwirichia R."/>
            <person name="Sikorski J."/>
            <person name="Tindall B.J."/>
            <person name="Goker M."/>
            <person name="Bristow J."/>
            <person name="Eisen J.A."/>
            <person name="Markowitz V."/>
            <person name="Hugenholtz P."/>
            <person name="Klenk H.P."/>
            <person name="Kyrpides N.C."/>
        </authorList>
    </citation>
    <scope>NUCLEOTIDE SEQUENCE [LARGE SCALE GENOMIC DNA]</scope>
    <source>
        <strain evidence="2">DSM 16823 / RW262 / RW262</strain>
    </source>
</reference>
<sequence length="147" mass="16682">MKNRLTLLLSITLMGIIGCEKPVEGCMESNAENFDVYAEKENGSCLFRGSAIFYHDSQTVQNLQNAGVTDVKLYVDGVFRDNMEPYLIFDFPPDCSNQFGMQYENVDIGNLKSKTFNYAIKDQYDMVLDQGTFVITGKKCNAIKYTY</sequence>
<dbReference type="HOGENOM" id="CLU_1765337_0_0_10"/>
<evidence type="ECO:0000313" key="1">
    <source>
        <dbReference type="EMBL" id="AEA45311.1"/>
    </source>
</evidence>